<organism evidence="2 3">
    <name type="scientific">Cirrhinus mrigala</name>
    <name type="common">Mrigala</name>
    <dbReference type="NCBI Taxonomy" id="683832"/>
    <lineage>
        <taxon>Eukaryota</taxon>
        <taxon>Metazoa</taxon>
        <taxon>Chordata</taxon>
        <taxon>Craniata</taxon>
        <taxon>Vertebrata</taxon>
        <taxon>Euteleostomi</taxon>
        <taxon>Actinopterygii</taxon>
        <taxon>Neopterygii</taxon>
        <taxon>Teleostei</taxon>
        <taxon>Ostariophysi</taxon>
        <taxon>Cypriniformes</taxon>
        <taxon>Cyprinidae</taxon>
        <taxon>Labeoninae</taxon>
        <taxon>Labeonini</taxon>
        <taxon>Cirrhinus</taxon>
    </lineage>
</organism>
<dbReference type="Proteomes" id="UP001529510">
    <property type="component" value="Unassembled WGS sequence"/>
</dbReference>
<evidence type="ECO:0000313" key="3">
    <source>
        <dbReference type="Proteomes" id="UP001529510"/>
    </source>
</evidence>
<name>A0ABD0P4G0_CIRMR</name>
<accession>A0ABD0P4G0</accession>
<keyword evidence="3" id="KW-1185">Reference proteome</keyword>
<sequence length="68" mass="7535">MQYCFTVINSSQVFAVHPEPKPTAPAEAESNSEDDDITFLKSLAEKSKEPNNETPISDSVDERFGTDE</sequence>
<proteinExistence type="predicted"/>
<evidence type="ECO:0000313" key="2">
    <source>
        <dbReference type="EMBL" id="KAL0168979.1"/>
    </source>
</evidence>
<evidence type="ECO:0000256" key="1">
    <source>
        <dbReference type="SAM" id="MobiDB-lite"/>
    </source>
</evidence>
<feature type="region of interest" description="Disordered" evidence="1">
    <location>
        <begin position="44"/>
        <end position="68"/>
    </location>
</feature>
<reference evidence="2 3" key="1">
    <citation type="submission" date="2024-05" db="EMBL/GenBank/DDBJ databases">
        <title>Genome sequencing and assembly of Indian major carp, Cirrhinus mrigala (Hamilton, 1822).</title>
        <authorList>
            <person name="Mohindra V."/>
            <person name="Chowdhury L.M."/>
            <person name="Lal K."/>
            <person name="Jena J.K."/>
        </authorList>
    </citation>
    <scope>NUCLEOTIDE SEQUENCE [LARGE SCALE GENOMIC DNA]</scope>
    <source>
        <strain evidence="2">CM1030</strain>
        <tissue evidence="2">Blood</tissue>
    </source>
</reference>
<dbReference type="EMBL" id="JAMKFB020000018">
    <property type="protein sequence ID" value="KAL0168979.1"/>
    <property type="molecule type" value="Genomic_DNA"/>
</dbReference>
<comment type="caution">
    <text evidence="2">The sequence shown here is derived from an EMBL/GenBank/DDBJ whole genome shotgun (WGS) entry which is preliminary data.</text>
</comment>
<gene>
    <name evidence="2" type="ORF">M9458_037201</name>
</gene>
<protein>
    <submittedName>
        <fullName evidence="2">Uncharacterized protein</fullName>
    </submittedName>
</protein>
<feature type="non-terminal residue" evidence="2">
    <location>
        <position position="68"/>
    </location>
</feature>
<dbReference type="AlphaFoldDB" id="A0ABD0P4G0"/>